<sequence length="67" mass="7537">MKRIKEFFDENGKQICIYTACLAVGGLATIGAIHIVTRYTHQYSAQVKGAGNRRFTHIKWIPQAKAD</sequence>
<accession>A0A0F9HFP9</accession>
<comment type="caution">
    <text evidence="2">The sequence shown here is derived from an EMBL/GenBank/DDBJ whole genome shotgun (WGS) entry which is preliminary data.</text>
</comment>
<proteinExistence type="predicted"/>
<gene>
    <name evidence="2" type="ORF">LCGC14_2070150</name>
</gene>
<protein>
    <submittedName>
        <fullName evidence="2">Uncharacterized protein</fullName>
    </submittedName>
</protein>
<feature type="transmembrane region" description="Helical" evidence="1">
    <location>
        <begin position="15"/>
        <end position="36"/>
    </location>
</feature>
<evidence type="ECO:0000256" key="1">
    <source>
        <dbReference type="SAM" id="Phobius"/>
    </source>
</evidence>
<organism evidence="2">
    <name type="scientific">marine sediment metagenome</name>
    <dbReference type="NCBI Taxonomy" id="412755"/>
    <lineage>
        <taxon>unclassified sequences</taxon>
        <taxon>metagenomes</taxon>
        <taxon>ecological metagenomes</taxon>
    </lineage>
</organism>
<name>A0A0F9HFP9_9ZZZZ</name>
<dbReference type="AlphaFoldDB" id="A0A0F9HFP9"/>
<evidence type="ECO:0000313" key="2">
    <source>
        <dbReference type="EMBL" id="KKL73912.1"/>
    </source>
</evidence>
<dbReference type="EMBL" id="LAZR01024818">
    <property type="protein sequence ID" value="KKL73912.1"/>
    <property type="molecule type" value="Genomic_DNA"/>
</dbReference>
<reference evidence="2" key="1">
    <citation type="journal article" date="2015" name="Nature">
        <title>Complex archaea that bridge the gap between prokaryotes and eukaryotes.</title>
        <authorList>
            <person name="Spang A."/>
            <person name="Saw J.H."/>
            <person name="Jorgensen S.L."/>
            <person name="Zaremba-Niedzwiedzka K."/>
            <person name="Martijn J."/>
            <person name="Lind A.E."/>
            <person name="van Eijk R."/>
            <person name="Schleper C."/>
            <person name="Guy L."/>
            <person name="Ettema T.J."/>
        </authorList>
    </citation>
    <scope>NUCLEOTIDE SEQUENCE</scope>
</reference>
<keyword evidence="1" id="KW-0812">Transmembrane</keyword>
<keyword evidence="1" id="KW-1133">Transmembrane helix</keyword>
<keyword evidence="1" id="KW-0472">Membrane</keyword>